<dbReference type="Proteomes" id="UP000030832">
    <property type="component" value="Unassembled WGS sequence"/>
</dbReference>
<proteinExistence type="predicted"/>
<gene>
    <name evidence="1" type="ORF">LQ50_07860</name>
</gene>
<evidence type="ECO:0000313" key="2">
    <source>
        <dbReference type="Proteomes" id="UP000030832"/>
    </source>
</evidence>
<keyword evidence="2" id="KW-1185">Reference proteome</keyword>
<organism evidence="1 2">
    <name type="scientific">Halalkalibacter okhensis</name>
    <dbReference type="NCBI Taxonomy" id="333138"/>
    <lineage>
        <taxon>Bacteria</taxon>
        <taxon>Bacillati</taxon>
        <taxon>Bacillota</taxon>
        <taxon>Bacilli</taxon>
        <taxon>Bacillales</taxon>
        <taxon>Bacillaceae</taxon>
        <taxon>Halalkalibacter</taxon>
    </lineage>
</organism>
<accession>A0A0B0IKV5</accession>
<name>A0A0B0IKV5_9BACI</name>
<dbReference type="OrthoDB" id="9962117at2"/>
<sequence>MHHSRYSLSEYRIKEIIENKLNENPDIFYYIDNYHLQKVVDSLVEGIAEAMAENNQKLVDNITKIIDDEYKKQKLFRGY</sequence>
<dbReference type="EMBL" id="JRJU01000007">
    <property type="protein sequence ID" value="KHF40699.1"/>
    <property type="molecule type" value="Genomic_DNA"/>
</dbReference>
<dbReference type="AlphaFoldDB" id="A0A0B0IKV5"/>
<comment type="caution">
    <text evidence="1">The sequence shown here is derived from an EMBL/GenBank/DDBJ whole genome shotgun (WGS) entry which is preliminary data.</text>
</comment>
<evidence type="ECO:0000313" key="1">
    <source>
        <dbReference type="EMBL" id="KHF40699.1"/>
    </source>
</evidence>
<reference evidence="1 2" key="1">
    <citation type="submission" date="2014-09" db="EMBL/GenBank/DDBJ databases">
        <title>Genome sequencing and annotation of Bacillus Okhensis strain Kh10-101T.</title>
        <authorList>
            <person name="Prakash J.S."/>
        </authorList>
    </citation>
    <scope>NUCLEOTIDE SEQUENCE [LARGE SCALE GENOMIC DNA]</scope>
    <source>
        <strain evidence="2">Kh10-101T</strain>
    </source>
</reference>
<dbReference type="RefSeq" id="WP_034627673.1">
    <property type="nucleotide sequence ID" value="NZ_JRJU01000007.1"/>
</dbReference>
<protein>
    <submittedName>
        <fullName evidence="1">Uncharacterized protein</fullName>
    </submittedName>
</protein>